<dbReference type="InterPro" id="IPR010642">
    <property type="entry name" value="Invasion_prot_B"/>
</dbReference>
<accession>A0A502BNZ1</accession>
<dbReference type="EMBL" id="VEWJ01000005">
    <property type="protein sequence ID" value="TPF75560.1"/>
    <property type="molecule type" value="Genomic_DNA"/>
</dbReference>
<gene>
    <name evidence="2" type="ORF">FHY56_09930</name>
</gene>
<reference evidence="2 3" key="1">
    <citation type="journal article" date="2003" name="Int. J. Syst. Evol. Microbiol.">
        <title>Towards a standardized format for the description of a novel species (of an established genus): Ochrobactrum gallinifaecis sp. nov.</title>
        <authorList>
            <person name="Kampfer P."/>
            <person name="Buczolits S."/>
            <person name="Albrecht A."/>
            <person name="Busse H.J."/>
            <person name="Stackebrandt E."/>
        </authorList>
    </citation>
    <scope>NUCLEOTIDE SEQUENCE [LARGE SCALE GENOMIC DNA]</scope>
    <source>
        <strain evidence="2 3">ISO 196</strain>
    </source>
</reference>
<dbReference type="OrthoDB" id="7375326at2"/>
<dbReference type="Gene3D" id="2.60.40.1880">
    <property type="entry name" value="Invasion associated locus B (IalB) protein"/>
    <property type="match status" value="1"/>
</dbReference>
<protein>
    <submittedName>
        <fullName evidence="2">Invasion associated locus B family protein</fullName>
    </submittedName>
</protein>
<dbReference type="AlphaFoldDB" id="A0A502BNZ1"/>
<dbReference type="Proteomes" id="UP000315388">
    <property type="component" value="Unassembled WGS sequence"/>
</dbReference>
<comment type="caution">
    <text evidence="2">The sequence shown here is derived from an EMBL/GenBank/DDBJ whole genome shotgun (WGS) entry which is preliminary data.</text>
</comment>
<evidence type="ECO:0000313" key="3">
    <source>
        <dbReference type="Proteomes" id="UP000315388"/>
    </source>
</evidence>
<keyword evidence="3" id="KW-1185">Reference proteome</keyword>
<dbReference type="InterPro" id="IPR038696">
    <property type="entry name" value="IalB_sf"/>
</dbReference>
<feature type="chain" id="PRO_5021203235" evidence="1">
    <location>
        <begin position="24"/>
        <end position="184"/>
    </location>
</feature>
<evidence type="ECO:0000313" key="2">
    <source>
        <dbReference type="EMBL" id="TPF75560.1"/>
    </source>
</evidence>
<sequence>MSRVLILPLVMTALVLPELSAYAQPEFRVRPSSVTVPDGVPIGQYRRVIHPFENWTLICDDNLATKIRLCDIRQEVEIVGAGIIFSWALTATENGPPMMKLMGPASIGVNGEIILTFNDGSTHRVKMLSCNTSNCIGHSPAGPKTQQHIKENLPINISFDIKRLGNFSFNVPMKGLSNALNASD</sequence>
<evidence type="ECO:0000256" key="1">
    <source>
        <dbReference type="SAM" id="SignalP"/>
    </source>
</evidence>
<proteinExistence type="predicted"/>
<name>A0A502BNZ1_9HYPH</name>
<keyword evidence="1" id="KW-0732">Signal</keyword>
<dbReference type="Pfam" id="PF06776">
    <property type="entry name" value="IalB"/>
    <property type="match status" value="1"/>
</dbReference>
<dbReference type="RefSeq" id="WP_140904997.1">
    <property type="nucleotide sequence ID" value="NZ_JBHTMD010000013.1"/>
</dbReference>
<organism evidence="2 3">
    <name type="scientific">Brucella gallinifaecis</name>
    <dbReference type="NCBI Taxonomy" id="215590"/>
    <lineage>
        <taxon>Bacteria</taxon>
        <taxon>Pseudomonadati</taxon>
        <taxon>Pseudomonadota</taxon>
        <taxon>Alphaproteobacteria</taxon>
        <taxon>Hyphomicrobiales</taxon>
        <taxon>Brucellaceae</taxon>
        <taxon>Brucella/Ochrobactrum group</taxon>
        <taxon>Brucella</taxon>
    </lineage>
</organism>
<feature type="signal peptide" evidence="1">
    <location>
        <begin position="1"/>
        <end position="23"/>
    </location>
</feature>